<reference evidence="2 3" key="1">
    <citation type="submission" date="2011-06" db="EMBL/GenBank/DDBJ databases">
        <authorList>
            <person name="Muzny D."/>
            <person name="Qin X."/>
            <person name="Deng J."/>
            <person name="Jiang H."/>
            <person name="Liu Y."/>
            <person name="Qu J."/>
            <person name="Song X.-Z."/>
            <person name="Zhang L."/>
            <person name="Thornton R."/>
            <person name="Coyle M."/>
            <person name="Francisco L."/>
            <person name="Jackson L."/>
            <person name="Javaid M."/>
            <person name="Korchina V."/>
            <person name="Kovar C."/>
            <person name="Mata R."/>
            <person name="Mathew T."/>
            <person name="Ngo R."/>
            <person name="Nguyen L."/>
            <person name="Nguyen N."/>
            <person name="Okwuonu G."/>
            <person name="Ongeri F."/>
            <person name="Pham C."/>
            <person name="Simmons D."/>
            <person name="Wilczek-Boney K."/>
            <person name="Hale W."/>
            <person name="Jakkamsetti A."/>
            <person name="Pham P."/>
            <person name="Ruth R."/>
            <person name="San Lucas F."/>
            <person name="Warren J."/>
            <person name="Zhang J."/>
            <person name="Zhao Z."/>
            <person name="Zhou C."/>
            <person name="Zhu D."/>
            <person name="Lee S."/>
            <person name="Bess C."/>
            <person name="Blankenburg K."/>
            <person name="Forbes L."/>
            <person name="Fu Q."/>
            <person name="Gubbala S."/>
            <person name="Hirani K."/>
            <person name="Jayaseelan J.C."/>
            <person name="Lara F."/>
            <person name="Munidasa M."/>
            <person name="Palculict T."/>
            <person name="Patil S."/>
            <person name="Pu L.-L."/>
            <person name="Saada N."/>
            <person name="Tang L."/>
            <person name="Weissenberger G."/>
            <person name="Zhu Y."/>
            <person name="Hemphill L."/>
            <person name="Shang Y."/>
            <person name="Youmans B."/>
            <person name="Ayvaz T."/>
            <person name="Ross M."/>
            <person name="Santibanez J."/>
            <person name="Aqrawi P."/>
            <person name="Gross S."/>
            <person name="Joshi V."/>
            <person name="Fowler G."/>
            <person name="Nazareth L."/>
            <person name="Reid J."/>
            <person name="Worley K."/>
            <person name="Petrosino J."/>
            <person name="Highlander S."/>
            <person name="Gibbs R."/>
        </authorList>
    </citation>
    <scope>NUCLEOTIDE SEQUENCE [LARGE SCALE GENOMIC DNA]</scope>
    <source>
        <strain evidence="2 3">ATCC 29427</strain>
    </source>
</reference>
<sequence length="71" mass="8412">MQKIILMFLCFMFPLFGFIYYIFSSEDSNRNLYLKISFVSLLLRFILAIMLPIFGLSLSFIILNLVHNFGY</sequence>
<feature type="transmembrane region" description="Helical" evidence="1">
    <location>
        <begin position="43"/>
        <end position="66"/>
    </location>
</feature>
<dbReference type="HOGENOM" id="CLU_2736513_0_0_9"/>
<keyword evidence="1" id="KW-0472">Membrane</keyword>
<dbReference type="AlphaFoldDB" id="G4D3T4"/>
<evidence type="ECO:0000256" key="1">
    <source>
        <dbReference type="SAM" id="Phobius"/>
    </source>
</evidence>
<keyword evidence="1" id="KW-0812">Transmembrane</keyword>
<proteinExistence type="predicted"/>
<feature type="transmembrane region" description="Helical" evidence="1">
    <location>
        <begin position="5"/>
        <end position="23"/>
    </location>
</feature>
<evidence type="ECO:0000313" key="2">
    <source>
        <dbReference type="EMBL" id="EGY79806.1"/>
    </source>
</evidence>
<keyword evidence="3" id="KW-1185">Reference proteome</keyword>
<dbReference type="Proteomes" id="UP000003422">
    <property type="component" value="Unassembled WGS sequence"/>
</dbReference>
<protein>
    <submittedName>
        <fullName evidence="2">Diguanylate cyclase/phosphodiesterase domain 1</fullName>
    </submittedName>
</protein>
<evidence type="ECO:0000313" key="3">
    <source>
        <dbReference type="Proteomes" id="UP000003422"/>
    </source>
</evidence>
<organism evidence="2 3">
    <name type="scientific">Peptoniphilus indolicus ATCC 29427</name>
    <dbReference type="NCBI Taxonomy" id="997350"/>
    <lineage>
        <taxon>Bacteria</taxon>
        <taxon>Bacillati</taxon>
        <taxon>Bacillota</taxon>
        <taxon>Tissierellia</taxon>
        <taxon>Tissierellales</taxon>
        <taxon>Peptoniphilaceae</taxon>
        <taxon>Peptoniphilus</taxon>
    </lineage>
</organism>
<name>G4D3T4_9FIRM</name>
<gene>
    <name evidence="2" type="primary">hmsT</name>
    <name evidence="2" type="ORF">HMPREF9129_1064</name>
</gene>
<accession>G4D3T4</accession>
<keyword evidence="1" id="KW-1133">Transmembrane helix</keyword>
<dbReference type="EMBL" id="AGBB01000099">
    <property type="protein sequence ID" value="EGY79806.1"/>
    <property type="molecule type" value="Genomic_DNA"/>
</dbReference>
<comment type="caution">
    <text evidence="2">The sequence shown here is derived from an EMBL/GenBank/DDBJ whole genome shotgun (WGS) entry which is preliminary data.</text>
</comment>